<dbReference type="RefSeq" id="WP_014219288.1">
    <property type="nucleotide sequence ID" value="NZ_LWBO01000021.1"/>
</dbReference>
<dbReference type="Gene3D" id="2.60.40.1120">
    <property type="entry name" value="Carboxypeptidase-like, regulatory domain"/>
    <property type="match status" value="1"/>
</dbReference>
<evidence type="ECO:0000313" key="2">
    <source>
        <dbReference type="Proteomes" id="UP000192277"/>
    </source>
</evidence>
<comment type="caution">
    <text evidence="1">The sequence shown here is derived from an EMBL/GenBank/DDBJ whole genome shotgun (WGS) entry which is preliminary data.</text>
</comment>
<accession>A0ABX3NSW1</accession>
<protein>
    <recommendedName>
        <fullName evidence="3">Carboxypeptidase-like regulatory domain-containing protein</fullName>
    </recommendedName>
</protein>
<sequence>MKLLLLPLFLLLYTPGFCQNIILNGKVVDESGQSISGALISINGLLGEATSDQDGRFVLKLSKTVKPGTSIVVRCDKNKFNPYIKNIVASNEQIIEIKLAAAISNEFKIDTIYHLASRDESKMALEILVSNFTNQDIWLKELKLYNLVESSQSGHLPFYHIETYEVIIDSITQIKINDTAAKGNLNGRAFEQMDTAWAYKIKGNFEFVNSNDEQHFKVNMQMPLVLKLPKNDKTRIRMNFSSAKKVLLQSKGNNGTVNSSPLVKKLLRTTLITDRNKSISFSSDDDYLIEKVVNSTL</sequence>
<keyword evidence="2" id="KW-1185">Reference proteome</keyword>
<dbReference type="SUPFAM" id="SSF49464">
    <property type="entry name" value="Carboxypeptidase regulatory domain-like"/>
    <property type="match status" value="1"/>
</dbReference>
<proteinExistence type="predicted"/>
<reference evidence="1 2" key="1">
    <citation type="submission" date="2016-04" db="EMBL/GenBank/DDBJ databases">
        <authorList>
            <person name="Chen L."/>
            <person name="Zhuang W."/>
            <person name="Wang G."/>
        </authorList>
    </citation>
    <scope>NUCLEOTIDE SEQUENCE [LARGE SCALE GENOMIC DNA]</scope>
    <source>
        <strain evidence="2">GR20</strain>
    </source>
</reference>
<name>A0ABX3NSW1_9BACT</name>
<organism evidence="1 2">
    <name type="scientific">Niastella koreensis</name>
    <dbReference type="NCBI Taxonomy" id="354356"/>
    <lineage>
        <taxon>Bacteria</taxon>
        <taxon>Pseudomonadati</taxon>
        <taxon>Bacteroidota</taxon>
        <taxon>Chitinophagia</taxon>
        <taxon>Chitinophagales</taxon>
        <taxon>Chitinophagaceae</taxon>
        <taxon>Niastella</taxon>
    </lineage>
</organism>
<dbReference type="EMBL" id="LWBO01000021">
    <property type="protein sequence ID" value="OQP45228.1"/>
    <property type="molecule type" value="Genomic_DNA"/>
</dbReference>
<gene>
    <name evidence="1" type="ORF">A4D02_34225</name>
</gene>
<evidence type="ECO:0000313" key="1">
    <source>
        <dbReference type="EMBL" id="OQP45228.1"/>
    </source>
</evidence>
<evidence type="ECO:0008006" key="3">
    <source>
        <dbReference type="Google" id="ProtNLM"/>
    </source>
</evidence>
<dbReference type="Proteomes" id="UP000192277">
    <property type="component" value="Unassembled WGS sequence"/>
</dbReference>
<dbReference type="InterPro" id="IPR008969">
    <property type="entry name" value="CarboxyPept-like_regulatory"/>
</dbReference>